<dbReference type="Gene3D" id="3.40.50.360">
    <property type="match status" value="1"/>
</dbReference>
<name>A0A3N0B5G9_9ACTN</name>
<evidence type="ECO:0000259" key="1">
    <source>
        <dbReference type="Pfam" id="PF12682"/>
    </source>
</evidence>
<evidence type="ECO:0000313" key="3">
    <source>
        <dbReference type="Proteomes" id="UP000269591"/>
    </source>
</evidence>
<dbReference type="GO" id="GO:0010181">
    <property type="term" value="F:FMN binding"/>
    <property type="evidence" value="ECO:0007669"/>
    <property type="project" value="InterPro"/>
</dbReference>
<dbReference type="PANTHER" id="PTHR39201">
    <property type="entry name" value="EXPORTED PROTEIN-RELATED"/>
    <property type="match status" value="1"/>
</dbReference>
<dbReference type="NCBIfam" id="NF005501">
    <property type="entry name" value="PRK07116.1"/>
    <property type="match status" value="1"/>
</dbReference>
<dbReference type="SUPFAM" id="SSF52218">
    <property type="entry name" value="Flavoproteins"/>
    <property type="match status" value="1"/>
</dbReference>
<keyword evidence="3" id="KW-1185">Reference proteome</keyword>
<gene>
    <name evidence="2" type="ORF">DMP06_01625</name>
</gene>
<reference evidence="3" key="1">
    <citation type="submission" date="2018-05" db="EMBL/GenBank/DDBJ databases">
        <title>Genome Sequencing of selected type strains of the family Eggerthellaceae.</title>
        <authorList>
            <person name="Danylec N."/>
            <person name="Stoll D.A."/>
            <person name="Doetsch A."/>
            <person name="Huch M."/>
        </authorList>
    </citation>
    <scope>NUCLEOTIDE SEQUENCE [LARGE SCALE GENOMIC DNA]</scope>
    <source>
        <strain evidence="3">DSM 24851</strain>
    </source>
</reference>
<dbReference type="Proteomes" id="UP000269591">
    <property type="component" value="Unassembled WGS sequence"/>
</dbReference>
<protein>
    <submittedName>
        <fullName evidence="2">Flavodoxin</fullName>
    </submittedName>
</protein>
<accession>A0A3N0B5G9</accession>
<dbReference type="RefSeq" id="WP_123207988.1">
    <property type="nucleotide sequence ID" value="NZ_JBHTHO010000013.1"/>
</dbReference>
<sequence length="159" mass="16820">MEKVLVAFFSPTGTTAHVAHKIAGATGGDLFEIRPAQPYTAEDLNWHNAQSRSSVEMNDRASRPAIAELPDVSGYDTIFVGFPIWWYTAPHIIWAFAEQAGLSGKTVVTFATSGGSSMGDTTSELSSLTPANVNWVDGKVLSAAASDASVASWVESLGL</sequence>
<proteinExistence type="predicted"/>
<dbReference type="Pfam" id="PF12682">
    <property type="entry name" value="Flavodoxin_4"/>
    <property type="match status" value="1"/>
</dbReference>
<dbReference type="AlphaFoldDB" id="A0A3N0B5G9"/>
<organism evidence="2 3">
    <name type="scientific">Slackia equolifaciens</name>
    <dbReference type="NCBI Taxonomy" id="498718"/>
    <lineage>
        <taxon>Bacteria</taxon>
        <taxon>Bacillati</taxon>
        <taxon>Actinomycetota</taxon>
        <taxon>Coriobacteriia</taxon>
        <taxon>Eggerthellales</taxon>
        <taxon>Eggerthellaceae</taxon>
        <taxon>Slackia</taxon>
    </lineage>
</organism>
<dbReference type="InterPro" id="IPR029039">
    <property type="entry name" value="Flavoprotein-like_sf"/>
</dbReference>
<evidence type="ECO:0000313" key="2">
    <source>
        <dbReference type="EMBL" id="RNL42130.1"/>
    </source>
</evidence>
<dbReference type="InterPro" id="IPR008254">
    <property type="entry name" value="Flavodoxin/NO_synth"/>
</dbReference>
<dbReference type="OrthoDB" id="9806505at2"/>
<comment type="caution">
    <text evidence="2">The sequence shown here is derived from an EMBL/GenBank/DDBJ whole genome shotgun (WGS) entry which is preliminary data.</text>
</comment>
<feature type="domain" description="Flavodoxin-like" evidence="1">
    <location>
        <begin position="3"/>
        <end position="156"/>
    </location>
</feature>
<dbReference type="EMBL" id="QIBX01000001">
    <property type="protein sequence ID" value="RNL42130.1"/>
    <property type="molecule type" value="Genomic_DNA"/>
</dbReference>
<dbReference type="PANTHER" id="PTHR39201:SF1">
    <property type="entry name" value="FLAVODOXIN-LIKE DOMAIN-CONTAINING PROTEIN"/>
    <property type="match status" value="1"/>
</dbReference>